<proteinExistence type="evidence at transcript level"/>
<evidence type="ECO:0000259" key="4">
    <source>
        <dbReference type="PROSITE" id="PS51371"/>
    </source>
</evidence>
<dbReference type="PANTHER" id="PTHR13780:SF128">
    <property type="entry name" value="CBS DOMAIN-CONTAINING PROTEIN"/>
    <property type="match status" value="1"/>
</dbReference>
<dbReference type="SUPFAM" id="SSF54631">
    <property type="entry name" value="CBS-domain pair"/>
    <property type="match status" value="2"/>
</dbReference>
<sequence length="382" mass="41943">MANPDQQAAVTALLTNTSLVEVLKPQHVVTIKDSASVDQTLRVLAAHRILSCPVVTSSTEMLDNSDTANPTDRIKDVAGFIDIRDILSSFLQEVGIDELKEAKMLKRMRILEEAGSRFAGKCIKDLKSLGSDGWFYNLNAASKTTLRDIIYDGFLHPTSVKVFGGTRKRSVVHRLALFDDEHQLTHIISQSDMIKFLYEHLDEMGPIAEATVEQLGFLRGTVITVRPETPALDAMILMETRNISAVAVVAASGSIVANFSISELRTIVSEHFGSLSLPVGEFLALEHGTEYAGYAIMKEETEAIEATPAAKFAHDRNLRRRESNPGYEVGQQLITCSPSSTFAEVLDKLVHNRLHRVYVCGPGLVPTGVITLTDILRKLVEG</sequence>
<reference evidence="5" key="1">
    <citation type="submission" date="2016-05" db="EMBL/GenBank/DDBJ databases">
        <title>Induced Expression and Bioinformatic Analysis about Isopentenyl Diphosphate Isomerase Gene (idi) from Dunaliella viridis.</title>
        <authorList>
            <person name="Chen J."/>
        </authorList>
    </citation>
    <scope>NUCLEOTIDE SEQUENCE</scope>
</reference>
<evidence type="ECO:0000313" key="5">
    <source>
        <dbReference type="EMBL" id="ANV28167.1"/>
    </source>
</evidence>
<evidence type="ECO:0000256" key="2">
    <source>
        <dbReference type="ARBA" id="ARBA00023122"/>
    </source>
</evidence>
<evidence type="ECO:0000256" key="3">
    <source>
        <dbReference type="PROSITE-ProRule" id="PRU00703"/>
    </source>
</evidence>
<feature type="domain" description="CBS" evidence="4">
    <location>
        <begin position="329"/>
        <end position="382"/>
    </location>
</feature>
<dbReference type="PROSITE" id="PS51371">
    <property type="entry name" value="CBS"/>
    <property type="match status" value="3"/>
</dbReference>
<dbReference type="Pfam" id="PF00571">
    <property type="entry name" value="CBS"/>
    <property type="match status" value="2"/>
</dbReference>
<feature type="domain" description="CBS" evidence="4">
    <location>
        <begin position="23"/>
        <end position="98"/>
    </location>
</feature>
<feature type="domain" description="CBS" evidence="4">
    <location>
        <begin position="217"/>
        <end position="275"/>
    </location>
</feature>
<protein>
    <submittedName>
        <fullName evidence="5">Isopentenyl diphosphate isomerase</fullName>
    </submittedName>
</protein>
<dbReference type="GO" id="GO:0016853">
    <property type="term" value="F:isomerase activity"/>
    <property type="evidence" value="ECO:0007669"/>
    <property type="project" value="UniProtKB-KW"/>
</dbReference>
<dbReference type="CDD" id="cd02205">
    <property type="entry name" value="CBS_pair_SF"/>
    <property type="match status" value="1"/>
</dbReference>
<keyword evidence="1" id="KW-0677">Repeat</keyword>
<keyword evidence="2 3" id="KW-0129">CBS domain</keyword>
<organism evidence="5">
    <name type="scientific">Dunaliella viridis</name>
    <dbReference type="NCBI Taxonomy" id="140095"/>
    <lineage>
        <taxon>Eukaryota</taxon>
        <taxon>Viridiplantae</taxon>
        <taxon>Chlorophyta</taxon>
        <taxon>core chlorophytes</taxon>
        <taxon>Chlorophyceae</taxon>
        <taxon>CS clade</taxon>
        <taxon>Chlamydomonadales</taxon>
        <taxon>Dunaliellaceae</taxon>
        <taxon>Dunaliella</taxon>
    </lineage>
</organism>
<accession>A0A1B1SPH3</accession>
<dbReference type="InterPro" id="IPR000644">
    <property type="entry name" value="CBS_dom"/>
</dbReference>
<dbReference type="EMBL" id="KX189195">
    <property type="protein sequence ID" value="ANV28167.1"/>
    <property type="molecule type" value="mRNA"/>
</dbReference>
<dbReference type="InterPro" id="IPR050511">
    <property type="entry name" value="AMPK_gamma/SDS23_families"/>
</dbReference>
<name>A0A1B1SPH3_9CHLO</name>
<dbReference type="Gene3D" id="3.10.580.10">
    <property type="entry name" value="CBS-domain"/>
    <property type="match status" value="3"/>
</dbReference>
<keyword evidence="5" id="KW-0413">Isomerase</keyword>
<dbReference type="GO" id="GO:0005634">
    <property type="term" value="C:nucleus"/>
    <property type="evidence" value="ECO:0007669"/>
    <property type="project" value="TreeGrafter"/>
</dbReference>
<dbReference type="InterPro" id="IPR046342">
    <property type="entry name" value="CBS_dom_sf"/>
</dbReference>
<dbReference type="GO" id="GO:0005737">
    <property type="term" value="C:cytoplasm"/>
    <property type="evidence" value="ECO:0007669"/>
    <property type="project" value="TreeGrafter"/>
</dbReference>
<dbReference type="PANTHER" id="PTHR13780">
    <property type="entry name" value="AMP-ACTIVATED PROTEIN KINASE, GAMMA REGULATORY SUBUNIT"/>
    <property type="match status" value="1"/>
</dbReference>
<evidence type="ECO:0000256" key="1">
    <source>
        <dbReference type="ARBA" id="ARBA00022737"/>
    </source>
</evidence>
<dbReference type="SMART" id="SM00116">
    <property type="entry name" value="CBS"/>
    <property type="match status" value="3"/>
</dbReference>
<dbReference type="AlphaFoldDB" id="A0A1B1SPH3"/>